<evidence type="ECO:0000256" key="13">
    <source>
        <dbReference type="ARBA" id="ARBA00042443"/>
    </source>
</evidence>
<dbReference type="NCBIfam" id="NF006873">
    <property type="entry name" value="PRK09369.1"/>
    <property type="match status" value="1"/>
</dbReference>
<name>A0A1F7Y227_9BACT</name>
<evidence type="ECO:0000256" key="12">
    <source>
        <dbReference type="ARBA" id="ARBA00039754"/>
    </source>
</evidence>
<keyword evidence="6" id="KW-0133">Cell shape</keyword>
<evidence type="ECO:0000256" key="10">
    <source>
        <dbReference type="ARBA" id="ARBA00038367"/>
    </source>
</evidence>
<evidence type="ECO:0000256" key="4">
    <source>
        <dbReference type="ARBA" id="ARBA00022618"/>
    </source>
</evidence>
<proteinExistence type="inferred from homology"/>
<dbReference type="EC" id="2.5.1.7" evidence="11"/>
<dbReference type="GO" id="GO:0005737">
    <property type="term" value="C:cytoplasm"/>
    <property type="evidence" value="ECO:0007669"/>
    <property type="project" value="UniProtKB-SubCell"/>
</dbReference>
<dbReference type="InterPro" id="IPR050068">
    <property type="entry name" value="MurA_subfamily"/>
</dbReference>
<evidence type="ECO:0000259" key="16">
    <source>
        <dbReference type="Pfam" id="PF00275"/>
    </source>
</evidence>
<keyword evidence="4" id="KW-0132">Cell division</keyword>
<evidence type="ECO:0000256" key="3">
    <source>
        <dbReference type="ARBA" id="ARBA00022490"/>
    </source>
</evidence>
<keyword evidence="5" id="KW-0808">Transferase</keyword>
<evidence type="ECO:0000256" key="15">
    <source>
        <dbReference type="ARBA" id="ARBA00047527"/>
    </source>
</evidence>
<organism evidence="17 18">
    <name type="scientific">Candidatus Woesebacteria bacterium RIFCSPHIGHO2_01_FULL_38_9b</name>
    <dbReference type="NCBI Taxonomy" id="1802493"/>
    <lineage>
        <taxon>Bacteria</taxon>
        <taxon>Candidatus Woeseibacteriota</taxon>
    </lineage>
</organism>
<dbReference type="InterPro" id="IPR001986">
    <property type="entry name" value="Enolpyruvate_Tfrase_dom"/>
</dbReference>
<comment type="pathway">
    <text evidence="2">Cell wall biogenesis; peptidoglycan biosynthesis.</text>
</comment>
<keyword evidence="7" id="KW-0573">Peptidoglycan synthesis</keyword>
<evidence type="ECO:0000256" key="5">
    <source>
        <dbReference type="ARBA" id="ARBA00022679"/>
    </source>
</evidence>
<reference evidence="17 18" key="1">
    <citation type="journal article" date="2016" name="Nat. Commun.">
        <title>Thousands of microbial genomes shed light on interconnected biogeochemical processes in an aquifer system.</title>
        <authorList>
            <person name="Anantharaman K."/>
            <person name="Brown C.T."/>
            <person name="Hug L.A."/>
            <person name="Sharon I."/>
            <person name="Castelle C.J."/>
            <person name="Probst A.J."/>
            <person name="Thomas B.C."/>
            <person name="Singh A."/>
            <person name="Wilkins M.J."/>
            <person name="Karaoz U."/>
            <person name="Brodie E.L."/>
            <person name="Williams K.H."/>
            <person name="Hubbard S.S."/>
            <person name="Banfield J.F."/>
        </authorList>
    </citation>
    <scope>NUCLEOTIDE SEQUENCE [LARGE SCALE GENOMIC DNA]</scope>
</reference>
<feature type="domain" description="Enolpyruvate transferase" evidence="16">
    <location>
        <begin position="7"/>
        <end position="418"/>
    </location>
</feature>
<evidence type="ECO:0000256" key="14">
    <source>
        <dbReference type="ARBA" id="ARBA00042842"/>
    </source>
</evidence>
<dbReference type="Pfam" id="PF00275">
    <property type="entry name" value="EPSP_synthase"/>
    <property type="match status" value="1"/>
</dbReference>
<dbReference type="SUPFAM" id="SSF55205">
    <property type="entry name" value="EPT/RTPC-like"/>
    <property type="match status" value="1"/>
</dbReference>
<dbReference type="GO" id="GO:0071555">
    <property type="term" value="P:cell wall organization"/>
    <property type="evidence" value="ECO:0007669"/>
    <property type="project" value="UniProtKB-KW"/>
</dbReference>
<dbReference type="InterPro" id="IPR013792">
    <property type="entry name" value="RNA3'P_cycl/enolpyr_Trfase_a/b"/>
</dbReference>
<dbReference type="Gene3D" id="3.65.10.10">
    <property type="entry name" value="Enolpyruvate transferase domain"/>
    <property type="match status" value="2"/>
</dbReference>
<evidence type="ECO:0000256" key="7">
    <source>
        <dbReference type="ARBA" id="ARBA00022984"/>
    </source>
</evidence>
<dbReference type="GO" id="GO:0051301">
    <property type="term" value="P:cell division"/>
    <property type="evidence" value="ECO:0007669"/>
    <property type="project" value="UniProtKB-KW"/>
</dbReference>
<comment type="catalytic activity">
    <reaction evidence="15">
        <text>phosphoenolpyruvate + UDP-N-acetyl-alpha-D-glucosamine = UDP-N-acetyl-3-O-(1-carboxyvinyl)-alpha-D-glucosamine + phosphate</text>
        <dbReference type="Rhea" id="RHEA:18681"/>
        <dbReference type="ChEBI" id="CHEBI:43474"/>
        <dbReference type="ChEBI" id="CHEBI:57705"/>
        <dbReference type="ChEBI" id="CHEBI:58702"/>
        <dbReference type="ChEBI" id="CHEBI:68483"/>
        <dbReference type="EC" id="2.5.1.7"/>
    </reaction>
</comment>
<keyword evidence="9" id="KW-0961">Cell wall biogenesis/degradation</keyword>
<accession>A0A1F7Y227</accession>
<dbReference type="GO" id="GO:0008760">
    <property type="term" value="F:UDP-N-acetylglucosamine 1-carboxyvinyltransferase activity"/>
    <property type="evidence" value="ECO:0007669"/>
    <property type="project" value="UniProtKB-EC"/>
</dbReference>
<dbReference type="AlphaFoldDB" id="A0A1F7Y227"/>
<evidence type="ECO:0000256" key="8">
    <source>
        <dbReference type="ARBA" id="ARBA00023306"/>
    </source>
</evidence>
<evidence type="ECO:0000313" key="18">
    <source>
        <dbReference type="Proteomes" id="UP000178750"/>
    </source>
</evidence>
<evidence type="ECO:0000256" key="11">
    <source>
        <dbReference type="ARBA" id="ARBA00039108"/>
    </source>
</evidence>
<sequence>MNIKVSGKQVLSGEIYPSGSKNSAVHILAATLLFHEPVTIENIPDIKDVEKIVATLMKLGSIINWDKEKKEISIDNSSINFLKISEEDLGNMKASSLLWGGLLGRFRKVDFSELPGGCTLGIRPFEPFYKSFRDFGINVKETVKGVVMDASSAKASNIWLTEMAVSVTSTLVMISVTIKGKTRLTGVASEPQIQDLCNFLVKGGAKISGIGTNVLEIGGGHNLHTINYRILNDHYEIATFLALGACTGGEVKIHNSEPQLFPQINYEFSKFNVNIEYDKDIAIVEKNQKIRFTGSFEKKTNVVRAQPWPALPVDLLPIFIPLALSAPKGYMMYHNWMYESGLFWTSELTKIGAEIIMADPHRVIVFGGNKLVGATMEAPYIIRAVVAMVMAAMIAEGKTTILNGDALYRGHPNFSGNLRKLGAVIEEII</sequence>
<evidence type="ECO:0000256" key="9">
    <source>
        <dbReference type="ARBA" id="ARBA00023316"/>
    </source>
</evidence>
<dbReference type="PANTHER" id="PTHR43783:SF1">
    <property type="entry name" value="UDP-N-ACETYLGLUCOSAMINE 1-CARBOXYVINYLTRANSFERASE"/>
    <property type="match status" value="1"/>
</dbReference>
<keyword evidence="8" id="KW-0131">Cell cycle</keyword>
<dbReference type="EMBL" id="MGGF01000040">
    <property type="protein sequence ID" value="OGM21331.1"/>
    <property type="molecule type" value="Genomic_DNA"/>
</dbReference>
<evidence type="ECO:0000313" key="17">
    <source>
        <dbReference type="EMBL" id="OGM21331.1"/>
    </source>
</evidence>
<evidence type="ECO:0000256" key="1">
    <source>
        <dbReference type="ARBA" id="ARBA00004496"/>
    </source>
</evidence>
<dbReference type="GO" id="GO:0009252">
    <property type="term" value="P:peptidoglycan biosynthetic process"/>
    <property type="evidence" value="ECO:0007669"/>
    <property type="project" value="UniProtKB-KW"/>
</dbReference>
<gene>
    <name evidence="17" type="ORF">A2863_00045</name>
</gene>
<comment type="subcellular location">
    <subcellularLocation>
        <location evidence="1">Cytoplasm</location>
    </subcellularLocation>
</comment>
<comment type="caution">
    <text evidence="17">The sequence shown here is derived from an EMBL/GenBank/DDBJ whole genome shotgun (WGS) entry which is preliminary data.</text>
</comment>
<evidence type="ECO:0000256" key="6">
    <source>
        <dbReference type="ARBA" id="ARBA00022960"/>
    </source>
</evidence>
<dbReference type="InterPro" id="IPR036968">
    <property type="entry name" value="Enolpyruvate_Tfrase_sf"/>
</dbReference>
<dbReference type="GO" id="GO:0008360">
    <property type="term" value="P:regulation of cell shape"/>
    <property type="evidence" value="ECO:0007669"/>
    <property type="project" value="UniProtKB-KW"/>
</dbReference>
<protein>
    <recommendedName>
        <fullName evidence="12">UDP-N-acetylglucosamine 1-carboxyvinyltransferase</fullName>
        <ecNumber evidence="11">2.5.1.7</ecNumber>
    </recommendedName>
    <alternativeName>
        <fullName evidence="13">Enoylpyruvate transferase</fullName>
    </alternativeName>
    <alternativeName>
        <fullName evidence="14">UDP-N-acetylglucosamine enolpyruvyl transferase</fullName>
    </alternativeName>
</protein>
<comment type="similarity">
    <text evidence="10">Belongs to the EPSP synthase family. MurA subfamily.</text>
</comment>
<evidence type="ECO:0000256" key="2">
    <source>
        <dbReference type="ARBA" id="ARBA00004752"/>
    </source>
</evidence>
<keyword evidence="3" id="KW-0963">Cytoplasm</keyword>
<dbReference type="Proteomes" id="UP000178750">
    <property type="component" value="Unassembled WGS sequence"/>
</dbReference>
<dbReference type="PANTHER" id="PTHR43783">
    <property type="entry name" value="UDP-N-ACETYLGLUCOSAMINE 1-CARBOXYVINYLTRANSFERASE"/>
    <property type="match status" value="1"/>
</dbReference>